<dbReference type="PANTHER" id="PTHR30352">
    <property type="entry name" value="PYRUVATE FORMATE-LYASE-ACTIVATING ENZYME"/>
    <property type="match status" value="1"/>
</dbReference>
<dbReference type="InterPro" id="IPR016431">
    <property type="entry name" value="Pyrv-formate_lyase-activ_prd"/>
</dbReference>
<name>A0A0S7BEX5_9CHLR</name>
<evidence type="ECO:0000256" key="4">
    <source>
        <dbReference type="ARBA" id="ARBA00023004"/>
    </source>
</evidence>
<dbReference type="RefSeq" id="WP_075071746.1">
    <property type="nucleotide sequence ID" value="NZ_DF967972.1"/>
</dbReference>
<evidence type="ECO:0000256" key="2">
    <source>
        <dbReference type="ARBA" id="ARBA00022691"/>
    </source>
</evidence>
<evidence type="ECO:0000256" key="5">
    <source>
        <dbReference type="ARBA" id="ARBA00023014"/>
    </source>
</evidence>
<dbReference type="SUPFAM" id="SSF102114">
    <property type="entry name" value="Radical SAM enzymes"/>
    <property type="match status" value="1"/>
</dbReference>
<comment type="cofactor">
    <cofactor evidence="6">
        <name>[4Fe-4S] cluster</name>
        <dbReference type="ChEBI" id="CHEBI:49883"/>
    </cofactor>
    <text evidence="6">Binds 1 [4Fe-4S] cluster. The cluster is coordinated with 3 cysteines and an exchangeable S-adenosyl-L-methionine.</text>
</comment>
<feature type="binding site" evidence="6">
    <location>
        <position position="92"/>
    </location>
    <ligand>
        <name>[4Fe-4S] cluster</name>
        <dbReference type="ChEBI" id="CHEBI:49883"/>
        <note>4Fe-4S-S-AdoMet</note>
    </ligand>
</feature>
<dbReference type="PIRSF" id="PIRSF004869">
    <property type="entry name" value="PflX_prd"/>
    <property type="match status" value="1"/>
</dbReference>
<dbReference type="Gene3D" id="3.20.20.70">
    <property type="entry name" value="Aldolase class I"/>
    <property type="match status" value="1"/>
</dbReference>
<feature type="domain" description="Radical SAM core" evidence="7">
    <location>
        <begin position="77"/>
        <end position="295"/>
    </location>
</feature>
<reference evidence="8" key="1">
    <citation type="submission" date="2015-07" db="EMBL/GenBank/DDBJ databases">
        <title>Draft Genome Sequences of Anaerolinea thermolimosa IMO-1, Bellilinea caldifistulae GOMI-1, Leptolinea tardivitalis YMTK-2, Levilinea saccharolytica KIBI-1,Longilinea arvoryzae KOME-1, Previously Described as Members of the Anaerolineaceae (Chloroflexi).</title>
        <authorList>
            <person name="Sekiguchi Y."/>
            <person name="Ohashi A."/>
            <person name="Matsuura N."/>
            <person name="Tourlousse M.D."/>
        </authorList>
    </citation>
    <scope>NUCLEOTIDE SEQUENCE [LARGE SCALE GENOMIC DNA]</scope>
    <source>
        <strain evidence="8">KOME-1</strain>
    </source>
</reference>
<keyword evidence="8" id="KW-0456">Lyase</keyword>
<organism evidence="8">
    <name type="scientific">Longilinea arvoryzae</name>
    <dbReference type="NCBI Taxonomy" id="360412"/>
    <lineage>
        <taxon>Bacteria</taxon>
        <taxon>Bacillati</taxon>
        <taxon>Chloroflexota</taxon>
        <taxon>Anaerolineae</taxon>
        <taxon>Anaerolineales</taxon>
        <taxon>Anaerolineaceae</taxon>
        <taxon>Longilinea</taxon>
    </lineage>
</organism>
<keyword evidence="3 6" id="KW-0479">Metal-binding</keyword>
<evidence type="ECO:0000256" key="6">
    <source>
        <dbReference type="PIRSR" id="PIRSR004869-50"/>
    </source>
</evidence>
<feature type="binding site" evidence="6">
    <location>
        <position position="96"/>
    </location>
    <ligand>
        <name>[4Fe-4S] cluster</name>
        <dbReference type="ChEBI" id="CHEBI:49883"/>
        <note>4Fe-4S-S-AdoMet</note>
    </ligand>
</feature>
<proteinExistence type="predicted"/>
<keyword evidence="9" id="KW-1185">Reference proteome</keyword>
<evidence type="ECO:0000259" key="7">
    <source>
        <dbReference type="PROSITE" id="PS51918"/>
    </source>
</evidence>
<dbReference type="InterPro" id="IPR034457">
    <property type="entry name" value="Organic_radical-activating"/>
</dbReference>
<dbReference type="InterPro" id="IPR058240">
    <property type="entry name" value="rSAM_sf"/>
</dbReference>
<dbReference type="EMBL" id="DF967972">
    <property type="protein sequence ID" value="GAP12305.1"/>
    <property type="molecule type" value="Genomic_DNA"/>
</dbReference>
<dbReference type="GO" id="GO:0016829">
    <property type="term" value="F:lyase activity"/>
    <property type="evidence" value="ECO:0007669"/>
    <property type="project" value="UniProtKB-KW"/>
</dbReference>
<keyword evidence="8" id="KW-0670">Pyruvate</keyword>
<dbReference type="NCBIfam" id="TIGR04337">
    <property type="entry name" value="AmmeMemoSam_rS"/>
    <property type="match status" value="1"/>
</dbReference>
<keyword evidence="4 6" id="KW-0408">Iron</keyword>
<feature type="binding site" evidence="6">
    <location>
        <position position="99"/>
    </location>
    <ligand>
        <name>[4Fe-4S] cluster</name>
        <dbReference type="ChEBI" id="CHEBI:49883"/>
        <note>4Fe-4S-S-AdoMet</note>
    </ligand>
</feature>
<protein>
    <submittedName>
        <fullName evidence="8">Pyruvate-formate lyase-activating enzyme</fullName>
    </submittedName>
</protein>
<dbReference type="GO" id="GO:0046872">
    <property type="term" value="F:metal ion binding"/>
    <property type="evidence" value="ECO:0007669"/>
    <property type="project" value="UniProtKB-KW"/>
</dbReference>
<gene>
    <name evidence="8" type="ORF">LARV_00037</name>
</gene>
<dbReference type="InterPro" id="IPR027596">
    <property type="entry name" value="AmmeMemoSam_rS"/>
</dbReference>
<evidence type="ECO:0000313" key="8">
    <source>
        <dbReference type="EMBL" id="GAP12305.1"/>
    </source>
</evidence>
<dbReference type="STRING" id="360412.LARV_00037"/>
<evidence type="ECO:0000256" key="3">
    <source>
        <dbReference type="ARBA" id="ARBA00022723"/>
    </source>
</evidence>
<dbReference type="InterPro" id="IPR013785">
    <property type="entry name" value="Aldolase_TIM"/>
</dbReference>
<accession>A0A0S7BEX5</accession>
<dbReference type="CDD" id="cd01335">
    <property type="entry name" value="Radical_SAM"/>
    <property type="match status" value="1"/>
</dbReference>
<dbReference type="GO" id="GO:0051539">
    <property type="term" value="F:4 iron, 4 sulfur cluster binding"/>
    <property type="evidence" value="ECO:0007669"/>
    <property type="project" value="UniProtKB-KW"/>
</dbReference>
<dbReference type="InterPro" id="IPR007197">
    <property type="entry name" value="rSAM"/>
</dbReference>
<keyword evidence="1" id="KW-0004">4Fe-4S</keyword>
<keyword evidence="2 6" id="KW-0949">S-adenosyl-L-methionine</keyword>
<sequence length="371" mass="41374">MKTLEELLDEHTQPARFYEKLEDGAVSCWSCAHRCLIKPGRRGICGVRFNRDGEFRAPWGYVAAAQVDPIEKKPFNHVFPGSNALTFGMLGCDFHCDFCQNWVSSQALRDPTARMVHETIQPATPDGLVAAARRYDADLIVSSYNEPLITAEWAQDIFIRAQAAGLRCAMVSNGNATPEVLRELRPVLSAYKVDLKCMRDRQYRQLGGMLQHVLDTIQMAHEMGLWVEVVTLVIPGMNDSNEELWDAARFLVSVSRDIPWHVTAFHPDYKHTDAPPTSAAALKRASEIGQEAGLNYVYAGNLPGRVGSLEDTYCPACNQLLVQRRGYVIQKYNLTAQGACPNCGAKIPGVWTDHPEDVRINGWGMPRAVRT</sequence>
<dbReference type="Proteomes" id="UP000055060">
    <property type="component" value="Unassembled WGS sequence"/>
</dbReference>
<dbReference type="SFLD" id="SFLDS00029">
    <property type="entry name" value="Radical_SAM"/>
    <property type="match status" value="1"/>
</dbReference>
<dbReference type="OrthoDB" id="9778883at2"/>
<dbReference type="PROSITE" id="PS51918">
    <property type="entry name" value="RADICAL_SAM"/>
    <property type="match status" value="1"/>
</dbReference>
<dbReference type="SFLD" id="SFLDG01101">
    <property type="entry name" value="Uncharacterised_Radical_SAM_Su"/>
    <property type="match status" value="1"/>
</dbReference>
<dbReference type="PANTHER" id="PTHR30352:SF5">
    <property type="entry name" value="PYRUVATE FORMATE-LYASE 1-ACTIVATING ENZYME"/>
    <property type="match status" value="1"/>
</dbReference>
<dbReference type="AlphaFoldDB" id="A0A0S7BEX5"/>
<dbReference type="Pfam" id="PF04055">
    <property type="entry name" value="Radical_SAM"/>
    <property type="match status" value="1"/>
</dbReference>
<evidence type="ECO:0000313" key="9">
    <source>
        <dbReference type="Proteomes" id="UP000055060"/>
    </source>
</evidence>
<keyword evidence="5 6" id="KW-0411">Iron-sulfur</keyword>
<evidence type="ECO:0000256" key="1">
    <source>
        <dbReference type="ARBA" id="ARBA00022485"/>
    </source>
</evidence>